<feature type="transmembrane region" description="Helical" evidence="2">
    <location>
        <begin position="12"/>
        <end position="29"/>
    </location>
</feature>
<gene>
    <name evidence="5" type="ORF">Sdiek1_2828</name>
    <name evidence="6" type="ORF">SJPD1_2734</name>
</gene>
<evidence type="ECO:0000256" key="1">
    <source>
        <dbReference type="ARBA" id="ARBA00009477"/>
    </source>
</evidence>
<name>A0A1Y0HPE9_9BACT</name>
<dbReference type="Gene3D" id="2.40.30.170">
    <property type="match status" value="1"/>
</dbReference>
<dbReference type="AlphaFoldDB" id="A0A1Y0HPE9"/>
<accession>A0A1Y0HPE9</accession>
<dbReference type="GO" id="GO:0015562">
    <property type="term" value="F:efflux transmembrane transporter activity"/>
    <property type="evidence" value="ECO:0007669"/>
    <property type="project" value="TreeGrafter"/>
</dbReference>
<evidence type="ECO:0000313" key="5">
    <source>
        <dbReference type="EMBL" id="ARU49971.1"/>
    </source>
</evidence>
<reference evidence="5" key="4">
    <citation type="journal article" date="2018" name="FEMS Microbiol. Ecol.">
        <title>Coexistence of two distinct Sulfurospirillum populations respiring tetrachloroethene-genomic and kinetic considerations. .</title>
        <authorList>
            <person name="Buttet G.F."/>
            <person name="Murray A.M."/>
            <person name="Goris T."/>
            <person name="Burion M."/>
            <person name="Jin B."/>
            <person name="Rolle M."/>
            <person name="Holliger C."/>
            <person name="Maillard J."/>
        </authorList>
    </citation>
    <scope>NUCLEOTIDE SEQUENCE</scope>
    <source>
        <strain evidence="5">SL2-1</strain>
    </source>
</reference>
<dbReference type="Pfam" id="PF25954">
    <property type="entry name" value="Beta-barrel_RND_2"/>
    <property type="match status" value="1"/>
</dbReference>
<evidence type="ECO:0000313" key="6">
    <source>
        <dbReference type="EMBL" id="ATB70823.1"/>
    </source>
</evidence>
<feature type="domain" description="CusB-like beta-barrel" evidence="4">
    <location>
        <begin position="231"/>
        <end position="306"/>
    </location>
</feature>
<dbReference type="OrthoDB" id="9806939at2"/>
<dbReference type="RefSeq" id="WP_087439642.1">
    <property type="nucleotide sequence ID" value="NZ_CP021416.1"/>
</dbReference>
<dbReference type="EMBL" id="CP023275">
    <property type="protein sequence ID" value="ATB70823.1"/>
    <property type="molecule type" value="Genomic_DNA"/>
</dbReference>
<reference evidence="8" key="2">
    <citation type="submission" date="2017-09" db="EMBL/GenBank/DDBJ databases">
        <title>The complete genome of Sulfurospirillum sp. JPD-1.</title>
        <authorList>
            <person name="Goris T."/>
        </authorList>
    </citation>
    <scope>NUCLEOTIDE SEQUENCE [LARGE SCALE GENOMIC DNA]</scope>
    <source>
        <strain evidence="8">JPD-1</strain>
    </source>
</reference>
<dbReference type="NCBIfam" id="TIGR01730">
    <property type="entry name" value="RND_mfp"/>
    <property type="match status" value="1"/>
</dbReference>
<feature type="domain" description="Multidrug resistance protein MdtA-like alpha-helical hairpin" evidence="3">
    <location>
        <begin position="118"/>
        <end position="188"/>
    </location>
</feature>
<evidence type="ECO:0000259" key="3">
    <source>
        <dbReference type="Pfam" id="PF25876"/>
    </source>
</evidence>
<dbReference type="Gene3D" id="2.40.420.20">
    <property type="match status" value="1"/>
</dbReference>
<keyword evidence="2" id="KW-0812">Transmembrane</keyword>
<proteinExistence type="inferred from homology"/>
<evidence type="ECO:0000313" key="7">
    <source>
        <dbReference type="Proteomes" id="UP000196005"/>
    </source>
</evidence>
<protein>
    <submittedName>
        <fullName evidence="5">Macrolide export protein MacA</fullName>
    </submittedName>
</protein>
<evidence type="ECO:0000256" key="2">
    <source>
        <dbReference type="SAM" id="Phobius"/>
    </source>
</evidence>
<sequence length="382" mass="41912">MNRASVMKNTLILVVVMAIGSFFYFKVYLPKITFASISPIFQDVNETAFGVGTIEAKEMIVLAPKTTTKVLSLFADQGEIVVKGKILAVMDPSDLLASKEEALMAMKKSQMSLLSQQSLLKDLEAKYHLAHTTLTRYQHLISEGFVAQAELDTAFSVEQSAKAQVENATWQVNLMQADIARNEALVKSNNAKIEDLTLKAPENMVVLSRDAEVGSTVLSGSPVFRLINPNSIWVKIYINERQSGTLHVGASASITLRSHPSTPYHGHIARIGLESDRTTEEREVNIAFDQPQHPLYVGERAEATIALAHHTHVLTLPLLALATHKGEKGVWLGNEGHAHFKPLSFQSISADGLIIIKNGVTEKDTILLPAGRDITEGMRIKL</sequence>
<dbReference type="InterPro" id="IPR058624">
    <property type="entry name" value="MdtA-like_HH"/>
</dbReference>
<dbReference type="KEGG" id="suls:Sdiek1_2828"/>
<keyword evidence="2" id="KW-1133">Transmembrane helix</keyword>
<reference evidence="6" key="5">
    <citation type="journal article" date="2020" name="MicrobiologyOpen">
        <title>Tetrachloroethene respiration in Sulfurospirillum species is regulated by a two-component system as unraveled by comparative genomics, transcriptomics, and regulator binding studies.</title>
        <authorList>
            <person name="Esken J."/>
            <person name="Goris T."/>
            <person name="Gadkari J."/>
            <person name="Bischler T."/>
            <person name="Forstner K.U."/>
            <person name="Sharma C.M."/>
            <person name="Diekert G."/>
            <person name="Schubert T."/>
        </authorList>
    </citation>
    <scope>NUCLEOTIDE SEQUENCE</scope>
    <source>
        <strain evidence="6">JPD-1</strain>
    </source>
</reference>
<dbReference type="SUPFAM" id="SSF111369">
    <property type="entry name" value="HlyD-like secretion proteins"/>
    <property type="match status" value="1"/>
</dbReference>
<dbReference type="Gene3D" id="2.40.50.100">
    <property type="match status" value="1"/>
</dbReference>
<keyword evidence="2" id="KW-0472">Membrane</keyword>
<dbReference type="InterPro" id="IPR058792">
    <property type="entry name" value="Beta-barrel_RND_2"/>
</dbReference>
<evidence type="ECO:0000313" key="8">
    <source>
        <dbReference type="Proteomes" id="UP000217349"/>
    </source>
</evidence>
<dbReference type="Gene3D" id="1.10.287.470">
    <property type="entry name" value="Helix hairpin bin"/>
    <property type="match status" value="1"/>
</dbReference>
<dbReference type="KEGG" id="sulj:SJPD1_2734"/>
<evidence type="ECO:0000259" key="4">
    <source>
        <dbReference type="Pfam" id="PF25954"/>
    </source>
</evidence>
<comment type="similarity">
    <text evidence="1">Belongs to the membrane fusion protein (MFP) (TC 8.A.1) family.</text>
</comment>
<dbReference type="Pfam" id="PF25876">
    <property type="entry name" value="HH_MFP_RND"/>
    <property type="match status" value="1"/>
</dbReference>
<dbReference type="PANTHER" id="PTHR30469">
    <property type="entry name" value="MULTIDRUG RESISTANCE PROTEIN MDTA"/>
    <property type="match status" value="1"/>
</dbReference>
<dbReference type="PANTHER" id="PTHR30469:SF33">
    <property type="entry name" value="SLR1207 PROTEIN"/>
    <property type="match status" value="1"/>
</dbReference>
<accession>A0A290HH36</accession>
<reference evidence="6" key="3">
    <citation type="submission" date="2017-09" db="EMBL/GenBank/DDBJ databases">
        <authorList>
            <person name="Goris T."/>
        </authorList>
    </citation>
    <scope>NUCLEOTIDE SEQUENCE</scope>
    <source>
        <strain evidence="6">JPD-1</strain>
    </source>
</reference>
<dbReference type="EMBL" id="CP021416">
    <property type="protein sequence ID" value="ARU49971.1"/>
    <property type="molecule type" value="Genomic_DNA"/>
</dbReference>
<dbReference type="InterPro" id="IPR006143">
    <property type="entry name" value="RND_pump_MFP"/>
</dbReference>
<dbReference type="GO" id="GO:1990281">
    <property type="term" value="C:efflux pump complex"/>
    <property type="evidence" value="ECO:0007669"/>
    <property type="project" value="TreeGrafter"/>
</dbReference>
<dbReference type="Proteomes" id="UP000196005">
    <property type="component" value="Chromosome"/>
</dbReference>
<keyword evidence="7" id="KW-1185">Reference proteome</keyword>
<reference evidence="7" key="1">
    <citation type="submission" date="2017-05" db="EMBL/GenBank/DDBJ databases">
        <title>Dechlorination kinetics govern the competition between two new strains of the genus Sulfurospirillum.</title>
        <authorList>
            <person name="Buttet G.F."/>
            <person name="Murray A.M."/>
            <person name="Goris T."/>
            <person name="Burion M."/>
            <person name="Lin B."/>
            <person name="Rolle M."/>
            <person name="Maillard J."/>
        </authorList>
    </citation>
    <scope>NUCLEOTIDE SEQUENCE [LARGE SCALE GENOMIC DNA]</scope>
    <source>
        <strain evidence="7">SL2-1</strain>
    </source>
</reference>
<dbReference type="Proteomes" id="UP000217349">
    <property type="component" value="Chromosome"/>
</dbReference>
<organism evidence="5 7">
    <name type="scientific">Sulfurospirillum diekertiae</name>
    <dbReference type="NCBI Taxonomy" id="1854492"/>
    <lineage>
        <taxon>Bacteria</taxon>
        <taxon>Pseudomonadati</taxon>
        <taxon>Campylobacterota</taxon>
        <taxon>Epsilonproteobacteria</taxon>
        <taxon>Campylobacterales</taxon>
        <taxon>Sulfurospirillaceae</taxon>
        <taxon>Sulfurospirillum</taxon>
    </lineage>
</organism>